<gene>
    <name evidence="3" type="ORF">JAZ07_14020</name>
</gene>
<name>A0A9E4KDB6_9GAMM</name>
<dbReference type="Proteomes" id="UP000886667">
    <property type="component" value="Unassembled WGS sequence"/>
</dbReference>
<feature type="compositionally biased region" description="Polar residues" evidence="1">
    <location>
        <begin position="37"/>
        <end position="52"/>
    </location>
</feature>
<evidence type="ECO:0000313" key="4">
    <source>
        <dbReference type="Proteomes" id="UP000886667"/>
    </source>
</evidence>
<keyword evidence="2" id="KW-0732">Signal</keyword>
<accession>A0A9E4KDB6</accession>
<dbReference type="InterPro" id="IPR013320">
    <property type="entry name" value="ConA-like_dom_sf"/>
</dbReference>
<dbReference type="Gene3D" id="2.60.120.200">
    <property type="match status" value="1"/>
</dbReference>
<feature type="chain" id="PRO_5039617301" evidence="2">
    <location>
        <begin position="32"/>
        <end position="825"/>
    </location>
</feature>
<organism evidence="3 4">
    <name type="scientific">Candidatus Thiodiazotropha taylori</name>
    <dbReference type="NCBI Taxonomy" id="2792791"/>
    <lineage>
        <taxon>Bacteria</taxon>
        <taxon>Pseudomonadati</taxon>
        <taxon>Pseudomonadota</taxon>
        <taxon>Gammaproteobacteria</taxon>
        <taxon>Chromatiales</taxon>
        <taxon>Sedimenticolaceae</taxon>
        <taxon>Candidatus Thiodiazotropha</taxon>
    </lineage>
</organism>
<evidence type="ECO:0000313" key="3">
    <source>
        <dbReference type="EMBL" id="MCG7947455.1"/>
    </source>
</evidence>
<comment type="caution">
    <text evidence="3">The sequence shown here is derived from an EMBL/GenBank/DDBJ whole genome shotgun (WGS) entry which is preliminary data.</text>
</comment>
<feature type="region of interest" description="Disordered" evidence="1">
    <location>
        <begin position="37"/>
        <end position="56"/>
    </location>
</feature>
<dbReference type="AlphaFoldDB" id="A0A9E4KDB6"/>
<protein>
    <submittedName>
        <fullName evidence="3">LamG domain-containing protein</fullName>
    </submittedName>
</protein>
<dbReference type="EMBL" id="JAEPCM010000483">
    <property type="protein sequence ID" value="MCG7947455.1"/>
    <property type="molecule type" value="Genomic_DNA"/>
</dbReference>
<dbReference type="SUPFAM" id="SSF49899">
    <property type="entry name" value="Concanavalin A-like lectins/glucanases"/>
    <property type="match status" value="1"/>
</dbReference>
<dbReference type="PROSITE" id="PS51257">
    <property type="entry name" value="PROKAR_LIPOPROTEIN"/>
    <property type="match status" value="1"/>
</dbReference>
<reference evidence="3" key="1">
    <citation type="journal article" date="2021" name="Proc. Natl. Acad. Sci. U.S.A.">
        <title>Global biogeography of chemosynthetic symbionts reveals both localized and globally distributed symbiont groups. .</title>
        <authorList>
            <person name="Osvatic J.T."/>
            <person name="Wilkins L.G.E."/>
            <person name="Leibrecht L."/>
            <person name="Leray M."/>
            <person name="Zauner S."/>
            <person name="Polzin J."/>
            <person name="Camacho Y."/>
            <person name="Gros O."/>
            <person name="van Gils J.A."/>
            <person name="Eisen J.A."/>
            <person name="Petersen J.M."/>
            <person name="Yuen B."/>
        </authorList>
    </citation>
    <scope>NUCLEOTIDE SEQUENCE</scope>
    <source>
        <strain evidence="3">MAGclacostrist064TRANS</strain>
    </source>
</reference>
<evidence type="ECO:0000256" key="1">
    <source>
        <dbReference type="SAM" id="MobiDB-lite"/>
    </source>
</evidence>
<proteinExistence type="predicted"/>
<evidence type="ECO:0000256" key="2">
    <source>
        <dbReference type="SAM" id="SignalP"/>
    </source>
</evidence>
<sequence length="825" mass="88761">MNRLNGDKNNRSFNGSAWLLMTLLALFGLQACQDGVSNDPQQETTVTSSTYSGPAARTSDIQGFRVSVWEPLRAQNRCGACHNAGGQAPLFVREDDVNQAYEAVNPFINRSEPDESSLVTKVANGHNCWEASDSACATIIANYIESWVGGGANAGRQIELEAPPENVVGESKVFPDDSSLFASHVHPLLTDYCTECHVEDAAAPQSPYFAAADVETAYAAVKTSIDLDTPSNSRLVQRLIELHNCWDDCPSNAQEMETAIDNMASGISPTPVDPDLVVSRALTLPEGTVASGGSRQESDVIALYEFKTGSGNTAYDTSGVDPAINLTLSGDTSWVEGWGLEFRTGKAQGSTSDSRKLSQLIQATGEYTVEAWVVPSNVTQEGPARIISYSAGTDDRNFTLGQTLYNYDFLHRSSTTDGNGEPAHSTSDDDEDLQATEQHVVVTFDPENGRQVYVNGIHTDDLDETAAGNLNDWDDTYALVLGNEASGDRPWAGKVRLLAIHNRALNGAQIQQNFEAGVGEKYFLLFNVSSLLNLPQSYVMIEVSQFDNYSYLFRQPKFISLDESVLPGSIPIQGMRIGINGKEAAIGQAYATLDTTINDSEYTVNGQLLSNIGTTIATEKGSENDQFFLTFERLGEHTNVFIEPEALPPTEPADGEPVAKVGLRTFDEINATMASLTGVSQTLEAVQTTYTTIKQQLPSAEAINGFLSSHQVAVSQLAIEYCSAMVDDTTLRAGFFPGFDFNANANDIATATWQSQVVSPLIVNFMGENLTTQPDPGLVESELMSLLTGSVGLARCSGQCAADRTEKATKAACASLLGSAVVLLQ</sequence>
<dbReference type="Pfam" id="PF13385">
    <property type="entry name" value="Laminin_G_3"/>
    <property type="match status" value="1"/>
</dbReference>
<feature type="signal peptide" evidence="2">
    <location>
        <begin position="1"/>
        <end position="31"/>
    </location>
</feature>